<dbReference type="EMBL" id="BAABHK010000002">
    <property type="protein sequence ID" value="GAA4623696.1"/>
    <property type="molecule type" value="Genomic_DNA"/>
</dbReference>
<protein>
    <submittedName>
        <fullName evidence="2">Uncharacterized protein</fullName>
    </submittedName>
</protein>
<dbReference type="Proteomes" id="UP001501442">
    <property type="component" value="Unassembled WGS sequence"/>
</dbReference>
<evidence type="ECO:0000313" key="3">
    <source>
        <dbReference type="Proteomes" id="UP001501442"/>
    </source>
</evidence>
<evidence type="ECO:0000313" key="2">
    <source>
        <dbReference type="EMBL" id="GAA4623696.1"/>
    </source>
</evidence>
<proteinExistence type="predicted"/>
<comment type="caution">
    <text evidence="2">The sequence shown here is derived from an EMBL/GenBank/DDBJ whole genome shotgun (WGS) entry which is preliminary data.</text>
</comment>
<evidence type="ECO:0000256" key="1">
    <source>
        <dbReference type="SAM" id="MobiDB-lite"/>
    </source>
</evidence>
<accession>A0ABP8U4R8</accession>
<organism evidence="2 3">
    <name type="scientific">Actinoallomurus vinaceus</name>
    <dbReference type="NCBI Taxonomy" id="1080074"/>
    <lineage>
        <taxon>Bacteria</taxon>
        <taxon>Bacillati</taxon>
        <taxon>Actinomycetota</taxon>
        <taxon>Actinomycetes</taxon>
        <taxon>Streptosporangiales</taxon>
        <taxon>Thermomonosporaceae</taxon>
        <taxon>Actinoallomurus</taxon>
    </lineage>
</organism>
<gene>
    <name evidence="2" type="ORF">GCM10023196_020910</name>
</gene>
<feature type="region of interest" description="Disordered" evidence="1">
    <location>
        <begin position="16"/>
        <end position="67"/>
    </location>
</feature>
<sequence>MPLYTASCICYVTHGEDGRSLPWPLSVGSPAVGGERRDGAAASGESTVTPPPQGTTGGSMSHIDGERARRIQAALDDFRATLASVPVVGVAHWTEVEQLTELIRRNPQAARRVLDDLEDDP</sequence>
<keyword evidence="3" id="KW-1185">Reference proteome</keyword>
<reference evidence="3" key="1">
    <citation type="journal article" date="2019" name="Int. J. Syst. Evol. Microbiol.">
        <title>The Global Catalogue of Microorganisms (GCM) 10K type strain sequencing project: providing services to taxonomists for standard genome sequencing and annotation.</title>
        <authorList>
            <consortium name="The Broad Institute Genomics Platform"/>
            <consortium name="The Broad Institute Genome Sequencing Center for Infectious Disease"/>
            <person name="Wu L."/>
            <person name="Ma J."/>
        </authorList>
    </citation>
    <scope>NUCLEOTIDE SEQUENCE [LARGE SCALE GENOMIC DNA]</scope>
    <source>
        <strain evidence="3">JCM 17939</strain>
    </source>
</reference>
<name>A0ABP8U4R8_9ACTN</name>